<dbReference type="PANTHER" id="PTHR38599">
    <property type="entry name" value="CUPIN DOMAIN PROTEIN (AFU_ORTHOLOGUE AFUA_3G13620)"/>
    <property type="match status" value="1"/>
</dbReference>
<evidence type="ECO:0008006" key="3">
    <source>
        <dbReference type="Google" id="ProtNLM"/>
    </source>
</evidence>
<comment type="caution">
    <text evidence="1">The sequence shown here is derived from an EMBL/GenBank/DDBJ whole genome shotgun (WGS) entry which is preliminary data.</text>
</comment>
<dbReference type="RefSeq" id="XP_024697225.1">
    <property type="nucleotide sequence ID" value="XM_024835668.1"/>
</dbReference>
<dbReference type="AlphaFoldDB" id="A0A2I1DFJ8"/>
<dbReference type="InterPro" id="IPR011051">
    <property type="entry name" value="RmlC_Cupin_sf"/>
</dbReference>
<keyword evidence="2" id="KW-1185">Reference proteome</keyword>
<proteinExistence type="predicted"/>
<evidence type="ECO:0000313" key="1">
    <source>
        <dbReference type="EMBL" id="PKY08631.1"/>
    </source>
</evidence>
<sequence length="141" mass="15007">MSSPKVIKIGESYHVEGRPRETFQVLNIYHPPNIPGKAVVVGMVSMDSKAATPAHTHGGAAVVAVVADGTVLNQMNDEEPIISRVGETWYEGPGCHHVRSENVGEGDEKARFFTVLIVEEEVVAGDVGGIFVLDAERGDGA</sequence>
<dbReference type="EMBL" id="MSFM01000001">
    <property type="protein sequence ID" value="PKY08631.1"/>
    <property type="molecule type" value="Genomic_DNA"/>
</dbReference>
<dbReference type="PANTHER" id="PTHR38599:SF1">
    <property type="entry name" value="CUPIN DOMAIN PROTEIN (AFU_ORTHOLOGUE AFUA_3G13620)"/>
    <property type="match status" value="1"/>
</dbReference>
<organism evidence="1 2">
    <name type="scientific">Aspergillus campestris (strain IBT 28561)</name>
    <dbReference type="NCBI Taxonomy" id="1392248"/>
    <lineage>
        <taxon>Eukaryota</taxon>
        <taxon>Fungi</taxon>
        <taxon>Dikarya</taxon>
        <taxon>Ascomycota</taxon>
        <taxon>Pezizomycotina</taxon>
        <taxon>Eurotiomycetes</taxon>
        <taxon>Eurotiomycetidae</taxon>
        <taxon>Eurotiales</taxon>
        <taxon>Aspergillaceae</taxon>
        <taxon>Aspergillus</taxon>
        <taxon>Aspergillus subgen. Circumdati</taxon>
    </lineage>
</organism>
<gene>
    <name evidence="1" type="ORF">P168DRAFT_278196</name>
</gene>
<dbReference type="GeneID" id="36543192"/>
<dbReference type="Gene3D" id="2.60.120.10">
    <property type="entry name" value="Jelly Rolls"/>
    <property type="match status" value="1"/>
</dbReference>
<name>A0A2I1DFJ8_ASPC2</name>
<dbReference type="OrthoDB" id="5793281at2759"/>
<protein>
    <recommendedName>
        <fullName evidence="3">Cupin 2 conserved barrel domain-containing protein</fullName>
    </recommendedName>
</protein>
<dbReference type="Proteomes" id="UP000234254">
    <property type="component" value="Unassembled WGS sequence"/>
</dbReference>
<accession>A0A2I1DFJ8</accession>
<reference evidence="1" key="1">
    <citation type="submission" date="2016-12" db="EMBL/GenBank/DDBJ databases">
        <title>The genomes of Aspergillus section Nigri reveals drivers in fungal speciation.</title>
        <authorList>
            <consortium name="DOE Joint Genome Institute"/>
            <person name="Vesth T.C."/>
            <person name="Nybo J."/>
            <person name="Theobald S."/>
            <person name="Brandl J."/>
            <person name="Frisvad J.C."/>
            <person name="Nielsen K.F."/>
            <person name="Lyhne E.K."/>
            <person name="Kogle M.E."/>
            <person name="Kuo A."/>
            <person name="Riley R."/>
            <person name="Clum A."/>
            <person name="Nolan M."/>
            <person name="Lipzen A."/>
            <person name="Salamov A."/>
            <person name="Henrissat B."/>
            <person name="Wiebenga A."/>
            <person name="De vries R.P."/>
            <person name="Grigoriev I.V."/>
            <person name="Mortensen U.H."/>
            <person name="Andersen M.R."/>
            <person name="Baker S.E."/>
        </authorList>
    </citation>
    <scope>NUCLEOTIDE SEQUENCE</scope>
    <source>
        <strain evidence="1">IBT 28561</strain>
    </source>
</reference>
<dbReference type="SUPFAM" id="SSF51182">
    <property type="entry name" value="RmlC-like cupins"/>
    <property type="match status" value="1"/>
</dbReference>
<evidence type="ECO:0000313" key="2">
    <source>
        <dbReference type="Proteomes" id="UP000234254"/>
    </source>
</evidence>
<dbReference type="VEuPathDB" id="FungiDB:P168DRAFT_278196"/>
<dbReference type="InterPro" id="IPR014710">
    <property type="entry name" value="RmlC-like_jellyroll"/>
</dbReference>